<dbReference type="Pfam" id="PF00240">
    <property type="entry name" value="ubiquitin"/>
    <property type="match status" value="1"/>
</dbReference>
<dbReference type="SMART" id="SM00213">
    <property type="entry name" value="UBQ"/>
    <property type="match status" value="1"/>
</dbReference>
<gene>
    <name evidence="2" type="ORF">Harvfovirus53_13</name>
</gene>
<dbReference type="InterPro" id="IPR029071">
    <property type="entry name" value="Ubiquitin-like_domsf"/>
</dbReference>
<dbReference type="InterPro" id="IPR000626">
    <property type="entry name" value="Ubiquitin-like_dom"/>
</dbReference>
<organism evidence="2">
    <name type="scientific">Harvfovirus sp</name>
    <dbReference type="NCBI Taxonomy" id="2487768"/>
    <lineage>
        <taxon>Viruses</taxon>
        <taxon>Varidnaviria</taxon>
        <taxon>Bamfordvirae</taxon>
        <taxon>Nucleocytoviricota</taxon>
        <taxon>Megaviricetes</taxon>
        <taxon>Imitervirales</taxon>
        <taxon>Mimiviridae</taxon>
        <taxon>Klosneuvirinae</taxon>
    </lineage>
</organism>
<dbReference type="EMBL" id="MK072295">
    <property type="protein sequence ID" value="AYV81703.1"/>
    <property type="molecule type" value="Genomic_DNA"/>
</dbReference>
<accession>A0A3G5A779</accession>
<dbReference type="InterPro" id="IPR050158">
    <property type="entry name" value="Ubiquitin_ubiquitin-like"/>
</dbReference>
<proteinExistence type="predicted"/>
<feature type="non-terminal residue" evidence="2">
    <location>
        <position position="1"/>
    </location>
</feature>
<dbReference type="InterPro" id="IPR019956">
    <property type="entry name" value="Ubiquitin_dom"/>
</dbReference>
<dbReference type="Gene3D" id="3.10.20.90">
    <property type="entry name" value="Phosphatidylinositol 3-kinase Catalytic Subunit, Chain A, domain 1"/>
    <property type="match status" value="1"/>
</dbReference>
<dbReference type="PROSITE" id="PS50053">
    <property type="entry name" value="UBIQUITIN_2"/>
    <property type="match status" value="1"/>
</dbReference>
<evidence type="ECO:0000259" key="1">
    <source>
        <dbReference type="PROSITE" id="PS50053"/>
    </source>
</evidence>
<sequence length="135" mass="15153">NLSISNDYAYGNYNHPSDDGDDDALAVRLAVDSMQIFCKMLTGKTMSIHVPSTATIFEVKRMIRRTEHIAVAEQTLIFAGRLLENDRTIGHYNIQKESTIHLIMDLRGGMYHETSGRNGAYGPLKSCVFNIKVDM</sequence>
<protein>
    <submittedName>
        <fullName evidence="2">Ubiquitin family protein</fullName>
    </submittedName>
</protein>
<dbReference type="PANTHER" id="PTHR10666">
    <property type="entry name" value="UBIQUITIN"/>
    <property type="match status" value="1"/>
</dbReference>
<evidence type="ECO:0000313" key="2">
    <source>
        <dbReference type="EMBL" id="AYV81703.1"/>
    </source>
</evidence>
<feature type="domain" description="Ubiquitin-like" evidence="1">
    <location>
        <begin position="34"/>
        <end position="109"/>
    </location>
</feature>
<reference evidence="2" key="1">
    <citation type="submission" date="2018-10" db="EMBL/GenBank/DDBJ databases">
        <title>Hidden diversity of soil giant viruses.</title>
        <authorList>
            <person name="Schulz F."/>
            <person name="Alteio L."/>
            <person name="Goudeau D."/>
            <person name="Ryan E.M."/>
            <person name="Malmstrom R.R."/>
            <person name="Blanchard J."/>
            <person name="Woyke T."/>
        </authorList>
    </citation>
    <scope>NUCLEOTIDE SEQUENCE</scope>
    <source>
        <strain evidence="2">HAV1</strain>
    </source>
</reference>
<dbReference type="SUPFAM" id="SSF54236">
    <property type="entry name" value="Ubiquitin-like"/>
    <property type="match status" value="1"/>
</dbReference>
<name>A0A3G5A779_9VIRU</name>
<dbReference type="PRINTS" id="PR00348">
    <property type="entry name" value="UBIQUITIN"/>
</dbReference>